<sequence>MDEKLQLLGFLPLDDDACVYTKGSGSQISILIVHVDDFIIAAPTDAEVSNIANGIKGFFPIKDLGEPAVFLGYALSRDYANGTITMSQTAYVHEILKKADISSDSDLLGVETPILPS</sequence>
<dbReference type="EMBL" id="LXJU01000026">
    <property type="protein sequence ID" value="OGE48755.1"/>
    <property type="molecule type" value="Genomic_DNA"/>
</dbReference>
<comment type="caution">
    <text evidence="2">The sequence shown here is derived from an EMBL/GenBank/DDBJ whole genome shotgun (WGS) entry which is preliminary data.</text>
</comment>
<dbReference type="Pfam" id="PF07727">
    <property type="entry name" value="RVT_2"/>
    <property type="match status" value="1"/>
</dbReference>
<accession>A0A1F5L6B5</accession>
<dbReference type="Proteomes" id="UP000177622">
    <property type="component" value="Unassembled WGS sequence"/>
</dbReference>
<dbReference type="GeneID" id="34580687"/>
<organism evidence="2 3">
    <name type="scientific">Penicillium arizonense</name>
    <dbReference type="NCBI Taxonomy" id="1835702"/>
    <lineage>
        <taxon>Eukaryota</taxon>
        <taxon>Fungi</taxon>
        <taxon>Dikarya</taxon>
        <taxon>Ascomycota</taxon>
        <taxon>Pezizomycotina</taxon>
        <taxon>Eurotiomycetes</taxon>
        <taxon>Eurotiomycetidae</taxon>
        <taxon>Eurotiales</taxon>
        <taxon>Aspergillaceae</taxon>
        <taxon>Penicillium</taxon>
    </lineage>
</organism>
<dbReference type="RefSeq" id="XP_022484210.1">
    <property type="nucleotide sequence ID" value="XM_022635953.1"/>
</dbReference>
<proteinExistence type="predicted"/>
<reference evidence="2 3" key="1">
    <citation type="journal article" date="2016" name="Sci. Rep.">
        <title>Penicillium arizonense, a new, genome sequenced fungal species, reveals a high chemical diversity in secreted metabolites.</title>
        <authorList>
            <person name="Grijseels S."/>
            <person name="Nielsen J.C."/>
            <person name="Randelovic M."/>
            <person name="Nielsen J."/>
            <person name="Nielsen K.F."/>
            <person name="Workman M."/>
            <person name="Frisvad J.C."/>
        </authorList>
    </citation>
    <scope>NUCLEOTIDE SEQUENCE [LARGE SCALE GENOMIC DNA]</scope>
    <source>
        <strain evidence="2 3">CBS 141311</strain>
    </source>
</reference>
<protein>
    <recommendedName>
        <fullName evidence="1">Reverse transcriptase Ty1/copia-type domain-containing protein</fullName>
    </recommendedName>
</protein>
<dbReference type="InterPro" id="IPR013103">
    <property type="entry name" value="RVT_2"/>
</dbReference>
<dbReference type="STRING" id="1835702.A0A1F5L6B5"/>
<evidence type="ECO:0000259" key="1">
    <source>
        <dbReference type="Pfam" id="PF07727"/>
    </source>
</evidence>
<name>A0A1F5L6B5_PENAI</name>
<dbReference type="AlphaFoldDB" id="A0A1F5L6B5"/>
<evidence type="ECO:0000313" key="3">
    <source>
        <dbReference type="Proteomes" id="UP000177622"/>
    </source>
</evidence>
<dbReference type="OrthoDB" id="4363633at2759"/>
<evidence type="ECO:0000313" key="2">
    <source>
        <dbReference type="EMBL" id="OGE48755.1"/>
    </source>
</evidence>
<gene>
    <name evidence="2" type="ORF">PENARI_c026G06050</name>
</gene>
<keyword evidence="3" id="KW-1185">Reference proteome</keyword>
<feature type="domain" description="Reverse transcriptase Ty1/copia-type" evidence="1">
    <location>
        <begin position="2"/>
        <end position="114"/>
    </location>
</feature>